<feature type="transmembrane region" description="Helical" evidence="1">
    <location>
        <begin position="49"/>
        <end position="71"/>
    </location>
</feature>
<dbReference type="AlphaFoldDB" id="A0A918E898"/>
<feature type="transmembrane region" description="Helical" evidence="1">
    <location>
        <begin position="24"/>
        <end position="43"/>
    </location>
</feature>
<dbReference type="EMBL" id="BMNK01000011">
    <property type="protein sequence ID" value="GGP11654.1"/>
    <property type="molecule type" value="Genomic_DNA"/>
</dbReference>
<accession>A0A918E898</accession>
<reference evidence="2" key="2">
    <citation type="submission" date="2020-09" db="EMBL/GenBank/DDBJ databases">
        <authorList>
            <person name="Sun Q."/>
            <person name="Zhou Y."/>
        </authorList>
    </citation>
    <scope>NUCLEOTIDE SEQUENCE</scope>
    <source>
        <strain evidence="2">CGMCC 4.7430</strain>
    </source>
</reference>
<protein>
    <submittedName>
        <fullName evidence="2">Uncharacterized protein</fullName>
    </submittedName>
</protein>
<evidence type="ECO:0000256" key="1">
    <source>
        <dbReference type="SAM" id="Phobius"/>
    </source>
</evidence>
<keyword evidence="3" id="KW-1185">Reference proteome</keyword>
<proteinExistence type="predicted"/>
<feature type="transmembrane region" description="Helical" evidence="1">
    <location>
        <begin position="78"/>
        <end position="96"/>
    </location>
</feature>
<dbReference type="Proteomes" id="UP000660745">
    <property type="component" value="Unassembled WGS sequence"/>
</dbReference>
<comment type="caution">
    <text evidence="2">The sequence shown here is derived from an EMBL/GenBank/DDBJ whole genome shotgun (WGS) entry which is preliminary data.</text>
</comment>
<evidence type="ECO:0000313" key="3">
    <source>
        <dbReference type="Proteomes" id="UP000660745"/>
    </source>
</evidence>
<gene>
    <name evidence="2" type="ORF">GCM10012278_56280</name>
</gene>
<name>A0A918E898_9ACTN</name>
<evidence type="ECO:0000313" key="2">
    <source>
        <dbReference type="EMBL" id="GGP11654.1"/>
    </source>
</evidence>
<reference evidence="2" key="1">
    <citation type="journal article" date="2014" name="Int. J. Syst. Evol. Microbiol.">
        <title>Complete genome sequence of Corynebacterium casei LMG S-19264T (=DSM 44701T), isolated from a smear-ripened cheese.</title>
        <authorList>
            <consortium name="US DOE Joint Genome Institute (JGI-PGF)"/>
            <person name="Walter F."/>
            <person name="Albersmeier A."/>
            <person name="Kalinowski J."/>
            <person name="Ruckert C."/>
        </authorList>
    </citation>
    <scope>NUCLEOTIDE SEQUENCE</scope>
    <source>
        <strain evidence="2">CGMCC 4.7430</strain>
    </source>
</reference>
<keyword evidence="1" id="KW-1133">Transmembrane helix</keyword>
<keyword evidence="1" id="KW-0812">Transmembrane</keyword>
<sequence>MVRTCYRLRVPVPAPPARKRMRGLWLVVPPLLATLASLIGAVFPGGSLYVWSYAFLFWLIAAGCWGVLLYLPGRRRHAVVAVAPVLAVVTCGAVAADLPIRVAFAVSEPALSDYVSSLPLHPESMTLGDAEAGLGVDWVGVFPVGRAVRHEGSSNLSVIGAGGWLEFCGLTYATGDGKIRSSSVDHLSGRWYVTCDDF</sequence>
<keyword evidence="1" id="KW-0472">Membrane</keyword>
<organism evidence="2 3">
    <name type="scientific">Nonomuraea glycinis</name>
    <dbReference type="NCBI Taxonomy" id="2047744"/>
    <lineage>
        <taxon>Bacteria</taxon>
        <taxon>Bacillati</taxon>
        <taxon>Actinomycetota</taxon>
        <taxon>Actinomycetes</taxon>
        <taxon>Streptosporangiales</taxon>
        <taxon>Streptosporangiaceae</taxon>
        <taxon>Nonomuraea</taxon>
    </lineage>
</organism>